<feature type="region of interest" description="Disordered" evidence="2">
    <location>
        <begin position="285"/>
        <end position="327"/>
    </location>
</feature>
<dbReference type="eggNOG" id="KOG2931">
    <property type="taxonomic scope" value="Eukaryota"/>
</dbReference>
<evidence type="ECO:0000256" key="1">
    <source>
        <dbReference type="ARBA" id="ARBA00005598"/>
    </source>
</evidence>
<protein>
    <recommendedName>
        <fullName evidence="5">Protein NDRG3</fullName>
    </recommendedName>
</protein>
<evidence type="ECO:0008006" key="5">
    <source>
        <dbReference type="Google" id="ProtNLM"/>
    </source>
</evidence>
<dbReference type="InParanoid" id="A7S803"/>
<dbReference type="OrthoDB" id="741027at2759"/>
<feature type="compositionally biased region" description="Low complexity" evidence="2">
    <location>
        <begin position="285"/>
        <end position="313"/>
    </location>
</feature>
<dbReference type="Pfam" id="PF03096">
    <property type="entry name" value="Ndr"/>
    <property type="match status" value="1"/>
</dbReference>
<evidence type="ECO:0000256" key="2">
    <source>
        <dbReference type="SAM" id="MobiDB-lite"/>
    </source>
</evidence>
<dbReference type="PhylomeDB" id="A7S803"/>
<keyword evidence="4" id="KW-1185">Reference proteome</keyword>
<dbReference type="KEGG" id="nve:5511896"/>
<dbReference type="ESTHER" id="nemve-a7s803">
    <property type="family name" value="Ndr_family"/>
</dbReference>
<dbReference type="GO" id="GO:0005737">
    <property type="term" value="C:cytoplasm"/>
    <property type="evidence" value="ECO:0000318"/>
    <property type="project" value="GO_Central"/>
</dbReference>
<sequence>MQGTEGKPAIVTFHDIGQNHTSAFLGFFNFVDVQPLLEHFCIYHIDAPGQENCEKQLPETFVYPTMEELADFVVHEVVKQLSISRFIGLGVGAGANVLCRYGLMYPDFVDALVLVNLSVGKSGWIEWGYQKVCVRQLHNKGLTTFVEDYLLWHHFGEKTKEENLDLSSAYKDSLRSLLNPHNLALFINSYITRTNIDIVRPVEGGPNPRSLKCPTLLVTGTFSPHGDDVVESNSRLDPKISEYMKVSDCGGMPLEEQPAKVAQALILFLQGNGYVQRLRACSTRGLSSTASSSQTSSQSLSSGSPARSSQSLSTDSPAKTNLGPVAC</sequence>
<evidence type="ECO:0000313" key="3">
    <source>
        <dbReference type="EMBL" id="EDO40164.1"/>
    </source>
</evidence>
<gene>
    <name evidence="3" type="ORF">NEMVEDRAFT_v1g208197</name>
</gene>
<organism evidence="3 4">
    <name type="scientific">Nematostella vectensis</name>
    <name type="common">Starlet sea anemone</name>
    <dbReference type="NCBI Taxonomy" id="45351"/>
    <lineage>
        <taxon>Eukaryota</taxon>
        <taxon>Metazoa</taxon>
        <taxon>Cnidaria</taxon>
        <taxon>Anthozoa</taxon>
        <taxon>Hexacorallia</taxon>
        <taxon>Actiniaria</taxon>
        <taxon>Edwardsiidae</taxon>
        <taxon>Nematostella</taxon>
    </lineage>
</organism>
<dbReference type="InterPro" id="IPR029058">
    <property type="entry name" value="AB_hydrolase_fold"/>
</dbReference>
<proteinExistence type="inferred from homology"/>
<dbReference type="SUPFAM" id="SSF53474">
    <property type="entry name" value="alpha/beta-Hydrolases"/>
    <property type="match status" value="1"/>
</dbReference>
<dbReference type="AlphaFoldDB" id="A7S803"/>
<evidence type="ECO:0000313" key="4">
    <source>
        <dbReference type="Proteomes" id="UP000001593"/>
    </source>
</evidence>
<name>A7S803_NEMVE</name>
<comment type="similarity">
    <text evidence="1">Belongs to the NDRG family.</text>
</comment>
<dbReference type="OMA" id="EHPPDFE"/>
<dbReference type="InterPro" id="IPR004142">
    <property type="entry name" value="NDRG"/>
</dbReference>
<dbReference type="Gene3D" id="3.40.50.1820">
    <property type="entry name" value="alpha/beta hydrolase"/>
    <property type="match status" value="1"/>
</dbReference>
<dbReference type="Proteomes" id="UP000001593">
    <property type="component" value="Unassembled WGS sequence"/>
</dbReference>
<reference evidence="3 4" key="1">
    <citation type="journal article" date="2007" name="Science">
        <title>Sea anemone genome reveals ancestral eumetazoan gene repertoire and genomic organization.</title>
        <authorList>
            <person name="Putnam N.H."/>
            <person name="Srivastava M."/>
            <person name="Hellsten U."/>
            <person name="Dirks B."/>
            <person name="Chapman J."/>
            <person name="Salamov A."/>
            <person name="Terry A."/>
            <person name="Shapiro H."/>
            <person name="Lindquist E."/>
            <person name="Kapitonov V.V."/>
            <person name="Jurka J."/>
            <person name="Genikhovich G."/>
            <person name="Grigoriev I.V."/>
            <person name="Lucas S.M."/>
            <person name="Steele R.E."/>
            <person name="Finnerty J.R."/>
            <person name="Technau U."/>
            <person name="Martindale M.Q."/>
            <person name="Rokhsar D.S."/>
        </authorList>
    </citation>
    <scope>NUCLEOTIDE SEQUENCE [LARGE SCALE GENOMIC DNA]</scope>
    <source>
        <strain evidence="4">CH2 X CH6</strain>
    </source>
</reference>
<accession>A7S803</accession>
<dbReference type="HOGENOM" id="CLU_035361_5_0_1"/>
<dbReference type="GO" id="GO:0007165">
    <property type="term" value="P:signal transduction"/>
    <property type="evidence" value="ECO:0000318"/>
    <property type="project" value="GO_Central"/>
</dbReference>
<dbReference type="EMBL" id="DS469595">
    <property type="protein sequence ID" value="EDO40164.1"/>
    <property type="molecule type" value="Genomic_DNA"/>
</dbReference>
<dbReference type="PANTHER" id="PTHR11034">
    <property type="entry name" value="N-MYC DOWNSTREAM REGULATED"/>
    <property type="match status" value="1"/>
</dbReference>